<dbReference type="InterPro" id="IPR024677">
    <property type="entry name" value="HpaB/PvcC"/>
</dbReference>
<evidence type="ECO:0000256" key="3">
    <source>
        <dbReference type="ARBA" id="ARBA00023002"/>
    </source>
</evidence>
<dbReference type="PIRSF" id="PIRSF500125">
    <property type="entry name" value="4_HPA_large"/>
    <property type="match status" value="1"/>
</dbReference>
<dbReference type="InterPro" id="IPR024674">
    <property type="entry name" value="HpaB/PvcC/4-BUDH_N"/>
</dbReference>
<dbReference type="Gene3D" id="1.20.140.10">
    <property type="entry name" value="Butyryl-CoA Dehydrogenase, subunit A, domain 3"/>
    <property type="match status" value="1"/>
</dbReference>
<keyword evidence="4" id="KW-0503">Monooxygenase</keyword>
<feature type="domain" description="HpaB/PvcC/4-BUDH N-terminal" evidence="8">
    <location>
        <begin position="15"/>
        <end position="280"/>
    </location>
</feature>
<feature type="domain" description="HpaB/PvcC/4-BUDH C-terminal" evidence="7">
    <location>
        <begin position="290"/>
        <end position="488"/>
    </location>
</feature>
<feature type="binding site" evidence="6">
    <location>
        <begin position="155"/>
        <end position="157"/>
    </location>
    <ligand>
        <name>FAD</name>
        <dbReference type="ChEBI" id="CHEBI:57692"/>
    </ligand>
</feature>
<proteinExistence type="inferred from homology"/>
<dbReference type="InterPro" id="IPR036250">
    <property type="entry name" value="AcylCo_DH-like_C"/>
</dbReference>
<evidence type="ECO:0000259" key="8">
    <source>
        <dbReference type="Pfam" id="PF11794"/>
    </source>
</evidence>
<dbReference type="FunFam" id="1.10.3140.10:FF:000001">
    <property type="entry name" value="4-hydroxyphenylacetate 3-monooxygenase oxygenase component"/>
    <property type="match status" value="1"/>
</dbReference>
<dbReference type="InterPro" id="IPR024719">
    <property type="entry name" value="HpaB/PvcC/4-BUDH_C"/>
</dbReference>
<dbReference type="EMBL" id="LGAP01000020">
    <property type="protein sequence ID" value="KOF15335.1"/>
    <property type="molecule type" value="Genomic_DNA"/>
</dbReference>
<accession>A0A0L8BL64</accession>
<evidence type="ECO:0000313" key="10">
    <source>
        <dbReference type="Proteomes" id="UP000037425"/>
    </source>
</evidence>
<keyword evidence="3" id="KW-0560">Oxidoreductase</keyword>
<organism evidence="9 10">
    <name type="scientific">Ensifer adhaerens</name>
    <name type="common">Sinorhizobium morelense</name>
    <dbReference type="NCBI Taxonomy" id="106592"/>
    <lineage>
        <taxon>Bacteria</taxon>
        <taxon>Pseudomonadati</taxon>
        <taxon>Pseudomonadota</taxon>
        <taxon>Alphaproteobacteria</taxon>
        <taxon>Hyphomicrobiales</taxon>
        <taxon>Rhizobiaceae</taxon>
        <taxon>Sinorhizobium/Ensifer group</taxon>
        <taxon>Ensifer</taxon>
    </lineage>
</organism>
<evidence type="ECO:0000256" key="6">
    <source>
        <dbReference type="PIRSR" id="PIRSR000331-2"/>
    </source>
</evidence>
<dbReference type="Pfam" id="PF03241">
    <property type="entry name" value="HpaB"/>
    <property type="match status" value="1"/>
</dbReference>
<sequence length="520" mass="57496">MRAEDFRADKARPFTGAEYLESLRDGREVYINGERIADVTTHPAMRNSARSLARLYDALHVPTKKDILTSPTDTGSGGYTHKYFRVARSSTDLVAQQGAIAEWARMSYGWMGRTADYKAALMNTLGANAAWYGPFKDNALAWHSRAQEAALFMNHAIVNPPIDRHKPADAVKDVFVHITKETDAGIYVSGAKVVATSSALTHYNFLAQSSATVTEDPSLSVMFIVPMNAPGIKMFCRVSYEQTANTVGHPFDYPLSSRFDENDAILVLDNVFVPWEDVLVLRDAAKILSFHPASGFMHGYCFQGCTRFAVKLDFLAGLLAKALRATGGDAFRGNQAALGEVIALRHMFWSFSNAMAYNPIPWADGAVLPNLEAALSYRTFMSEAYPRVVDTIRRVVASGLIYLPSSARDFGNGEIDRYLAQYVRGSNDMGHVERIKIMKLLWDATGTEFGGRHALYELNYAGAPEEVRLQVLKGAERGGRLKEMEALVDTCMSDYDQHGWTGDTWLPPLCAEAPIRNAAE</sequence>
<dbReference type="InterPro" id="IPR009100">
    <property type="entry name" value="AcylCoA_DH/oxidase_NM_dom_sf"/>
</dbReference>
<name>A0A0L8BL64_ENSAD</name>
<dbReference type="Gene3D" id="2.40.110.10">
    <property type="entry name" value="Butyryl-CoA Dehydrogenase, subunit A, domain 2"/>
    <property type="match status" value="1"/>
</dbReference>
<keyword evidence="2 6" id="KW-0274">FAD</keyword>
<reference evidence="10" key="1">
    <citation type="submission" date="2015-07" db="EMBL/GenBank/DDBJ databases">
        <title>Whole genome sequence of an Ensifer adhaerens strain isolated from a cave pool in the Wind Cave National Park.</title>
        <authorList>
            <person name="Eng W.W.H."/>
            <person name="Gan H.M."/>
            <person name="Barton H.A."/>
            <person name="Savka M.A."/>
        </authorList>
    </citation>
    <scope>NUCLEOTIDE SEQUENCE [LARGE SCALE GENOMIC DNA]</scope>
    <source>
        <strain evidence="10">SD006</strain>
    </source>
</reference>
<dbReference type="FunFam" id="2.40.110.10:FF:000026">
    <property type="entry name" value="4-hydroxyphenylacetate 3-monooxygenase oxygenase component"/>
    <property type="match status" value="1"/>
</dbReference>
<dbReference type="GO" id="GO:0016627">
    <property type="term" value="F:oxidoreductase activity, acting on the CH-CH group of donors"/>
    <property type="evidence" value="ECO:0007669"/>
    <property type="project" value="InterPro"/>
</dbReference>
<dbReference type="OrthoDB" id="7233724at2"/>
<dbReference type="PIRSF" id="PIRSF000331">
    <property type="entry name" value="HpaA_HpaB"/>
    <property type="match status" value="1"/>
</dbReference>
<dbReference type="InterPro" id="IPR004925">
    <property type="entry name" value="HpaB/PvcC/4-BUDH"/>
</dbReference>
<dbReference type="SUPFAM" id="SSF47203">
    <property type="entry name" value="Acyl-CoA dehydrogenase C-terminal domain-like"/>
    <property type="match status" value="1"/>
</dbReference>
<evidence type="ECO:0000259" key="7">
    <source>
        <dbReference type="Pfam" id="PF03241"/>
    </source>
</evidence>
<feature type="binding site" evidence="6">
    <location>
        <position position="196"/>
    </location>
    <ligand>
        <name>FAD</name>
        <dbReference type="ChEBI" id="CHEBI:57692"/>
    </ligand>
</feature>
<dbReference type="Gene3D" id="1.10.3140.10">
    <property type="entry name" value="4-hydroxybutyryl-coa dehydratase, domain 1"/>
    <property type="match status" value="1"/>
</dbReference>
<comment type="similarity">
    <text evidence="5">Belongs to the FADH(2)-utilizing monooxygenase family.</text>
</comment>
<dbReference type="Pfam" id="PF11794">
    <property type="entry name" value="HpaB_N"/>
    <property type="match status" value="1"/>
</dbReference>
<keyword evidence="1" id="KW-0285">Flavoprotein</keyword>
<evidence type="ECO:0000256" key="5">
    <source>
        <dbReference type="ARBA" id="ARBA00061227"/>
    </source>
</evidence>
<dbReference type="SUPFAM" id="SSF56645">
    <property type="entry name" value="Acyl-CoA dehydrogenase NM domain-like"/>
    <property type="match status" value="1"/>
</dbReference>
<dbReference type="PANTHER" id="PTHR36117">
    <property type="entry name" value="4-HYDROXYPHENYLACETATE 3-MONOOXYGENASE-RELATED"/>
    <property type="match status" value="1"/>
</dbReference>
<evidence type="ECO:0000256" key="1">
    <source>
        <dbReference type="ARBA" id="ARBA00022630"/>
    </source>
</evidence>
<dbReference type="GO" id="GO:0016712">
    <property type="term" value="F:oxidoreductase activity, acting on paired donors, with incorporation or reduction of molecular oxygen, reduced flavin or flavoprotein as one donor, and incorporation of one atom of oxygen"/>
    <property type="evidence" value="ECO:0007669"/>
    <property type="project" value="UniProtKB-ARBA"/>
</dbReference>
<dbReference type="PATRIC" id="fig|106592.7.peg.3481"/>
<gene>
    <name evidence="9" type="ORF">AC244_23775</name>
</gene>
<protein>
    <submittedName>
        <fullName evidence="9">Pyoverdin chromophore biosynthetic protein pvcC</fullName>
    </submittedName>
</protein>
<dbReference type="AlphaFoldDB" id="A0A0L8BL64"/>
<evidence type="ECO:0000256" key="4">
    <source>
        <dbReference type="ARBA" id="ARBA00023033"/>
    </source>
</evidence>
<dbReference type="Proteomes" id="UP000037425">
    <property type="component" value="Unassembled WGS sequence"/>
</dbReference>
<evidence type="ECO:0000256" key="2">
    <source>
        <dbReference type="ARBA" id="ARBA00022827"/>
    </source>
</evidence>
<comment type="caution">
    <text evidence="9">The sequence shown here is derived from an EMBL/GenBank/DDBJ whole genome shotgun (WGS) entry which is preliminary data.</text>
</comment>
<dbReference type="InterPro" id="IPR046373">
    <property type="entry name" value="Acyl-CoA_Oxase/DH_mid-dom_sf"/>
</dbReference>
<dbReference type="RefSeq" id="WP_053251278.1">
    <property type="nucleotide sequence ID" value="NZ_LGAP01000020.1"/>
</dbReference>
<evidence type="ECO:0000313" key="9">
    <source>
        <dbReference type="EMBL" id="KOF15335.1"/>
    </source>
</evidence>
<dbReference type="PANTHER" id="PTHR36117:SF3">
    <property type="entry name" value="4-HYDROXYPHENYLACETATE 3-MONOOXYGENASE-RELATED"/>
    <property type="match status" value="1"/>
</dbReference>